<reference evidence="2" key="2">
    <citation type="submission" date="2015-06" db="UniProtKB">
        <authorList>
            <consortium name="EnsemblMetazoa"/>
        </authorList>
    </citation>
    <scope>IDENTIFICATION</scope>
</reference>
<dbReference type="EnsemblMetazoa" id="MESCA005360-RA">
    <property type="protein sequence ID" value="MESCA005360-PA"/>
    <property type="gene ID" value="MESCA005360"/>
</dbReference>
<keyword evidence="1" id="KW-0732">Signal</keyword>
<evidence type="ECO:0000313" key="2">
    <source>
        <dbReference type="EnsemblMetazoa" id="MESCA005360-PA"/>
    </source>
</evidence>
<evidence type="ECO:0000313" key="3">
    <source>
        <dbReference type="Proteomes" id="UP000015102"/>
    </source>
</evidence>
<proteinExistence type="predicted"/>
<name>T1GP43_MEGSC</name>
<reference evidence="3" key="1">
    <citation type="submission" date="2013-02" db="EMBL/GenBank/DDBJ databases">
        <authorList>
            <person name="Hughes D."/>
        </authorList>
    </citation>
    <scope>NUCLEOTIDE SEQUENCE</scope>
    <source>
        <strain>Durham</strain>
        <strain evidence="3">NC isolate 2 -- Noor lab</strain>
    </source>
</reference>
<accession>T1GP43</accession>
<sequence length="96" mass="10859">METIVSLYSSVSLIILNVSSAKQMGTASTFEQNPLVNKSGDHRAYTYQNEAVHESTCQLIGPTVTKHWSQENMHMIASWNSQHLWKVNVWCGIIHN</sequence>
<dbReference type="EMBL" id="CAQQ02075010">
    <property type="status" value="NOT_ANNOTATED_CDS"/>
    <property type="molecule type" value="Genomic_DNA"/>
</dbReference>
<keyword evidence="3" id="KW-1185">Reference proteome</keyword>
<dbReference type="AlphaFoldDB" id="T1GP43"/>
<evidence type="ECO:0000256" key="1">
    <source>
        <dbReference type="SAM" id="SignalP"/>
    </source>
</evidence>
<feature type="signal peptide" evidence="1">
    <location>
        <begin position="1"/>
        <end position="21"/>
    </location>
</feature>
<feature type="chain" id="PRO_5004588410" description="SCP domain-containing protein" evidence="1">
    <location>
        <begin position="22"/>
        <end position="96"/>
    </location>
</feature>
<evidence type="ECO:0008006" key="4">
    <source>
        <dbReference type="Google" id="ProtNLM"/>
    </source>
</evidence>
<dbReference type="Proteomes" id="UP000015102">
    <property type="component" value="Unassembled WGS sequence"/>
</dbReference>
<protein>
    <recommendedName>
        <fullName evidence="4">SCP domain-containing protein</fullName>
    </recommendedName>
</protein>
<organism evidence="2 3">
    <name type="scientific">Megaselia scalaris</name>
    <name type="common">Humpbacked fly</name>
    <name type="synonym">Phora scalaris</name>
    <dbReference type="NCBI Taxonomy" id="36166"/>
    <lineage>
        <taxon>Eukaryota</taxon>
        <taxon>Metazoa</taxon>
        <taxon>Ecdysozoa</taxon>
        <taxon>Arthropoda</taxon>
        <taxon>Hexapoda</taxon>
        <taxon>Insecta</taxon>
        <taxon>Pterygota</taxon>
        <taxon>Neoptera</taxon>
        <taxon>Endopterygota</taxon>
        <taxon>Diptera</taxon>
        <taxon>Brachycera</taxon>
        <taxon>Muscomorpha</taxon>
        <taxon>Platypezoidea</taxon>
        <taxon>Phoridae</taxon>
        <taxon>Megaseliini</taxon>
        <taxon>Megaselia</taxon>
    </lineage>
</organism>
<dbReference type="HOGENOM" id="CLU_2362105_0_0_1"/>